<comment type="caution">
    <text evidence="3">The sequence shown here is derived from an EMBL/GenBank/DDBJ whole genome shotgun (WGS) entry which is preliminary data.</text>
</comment>
<evidence type="ECO:0000256" key="1">
    <source>
        <dbReference type="SAM" id="MobiDB-lite"/>
    </source>
</evidence>
<dbReference type="OrthoDB" id="292964at2759"/>
<evidence type="ECO:0000313" key="3">
    <source>
        <dbReference type="EMBL" id="KAG7396117.1"/>
    </source>
</evidence>
<dbReference type="InterPro" id="IPR001394">
    <property type="entry name" value="Peptidase_C19_UCH"/>
</dbReference>
<reference evidence="3" key="1">
    <citation type="submission" date="2021-02" db="EMBL/GenBank/DDBJ databases">
        <authorList>
            <person name="Palmer J.M."/>
        </authorList>
    </citation>
    <scope>NUCLEOTIDE SEQUENCE</scope>
    <source>
        <strain evidence="3">SCRP23</strain>
    </source>
</reference>
<evidence type="ECO:0000259" key="2">
    <source>
        <dbReference type="Pfam" id="PF00443"/>
    </source>
</evidence>
<dbReference type="Pfam" id="PF00443">
    <property type="entry name" value="UCH"/>
    <property type="match status" value="1"/>
</dbReference>
<name>A0A8T1WQE9_9STRA</name>
<sequence>MSSWREASLVGNSSVRAKSRFPWLLLLWWSQATLWLRRWLKIYLRRPLMRLGIVSTDSNDQTKGELPENDVDASSSDGKNRHTESELPCGLVNTSNLCFVNAVLQCLAAVPRFVDSVDRALRTRTQLHAPLVTQSDDDQVQKLLVAETLVSVLRGISAVGEDEETRELEQEQMQMQVENGGKRRRTEGRQGFGGTRRDDTMQRMRRFRAAASRCTYLVSSAVSRQEQQDAEVR</sequence>
<feature type="region of interest" description="Disordered" evidence="1">
    <location>
        <begin position="59"/>
        <end position="85"/>
    </location>
</feature>
<proteinExistence type="predicted"/>
<accession>A0A8T1WQE9</accession>
<feature type="region of interest" description="Disordered" evidence="1">
    <location>
        <begin position="175"/>
        <end position="202"/>
    </location>
</feature>
<feature type="domain" description="Peptidase C19 ubiquitin carboxyl-terminal hydrolase" evidence="2">
    <location>
        <begin position="89"/>
        <end position="127"/>
    </location>
</feature>
<dbReference type="AlphaFoldDB" id="A0A8T1WQE9"/>
<evidence type="ECO:0000313" key="4">
    <source>
        <dbReference type="Proteomes" id="UP000693981"/>
    </source>
</evidence>
<keyword evidence="4" id="KW-1185">Reference proteome</keyword>
<dbReference type="EMBL" id="JAGDFL010000171">
    <property type="protein sequence ID" value="KAG7396117.1"/>
    <property type="molecule type" value="Genomic_DNA"/>
</dbReference>
<dbReference type="GO" id="GO:0004843">
    <property type="term" value="F:cysteine-type deubiquitinase activity"/>
    <property type="evidence" value="ECO:0007669"/>
    <property type="project" value="InterPro"/>
</dbReference>
<gene>
    <name evidence="3" type="ORF">PHYBOEH_002772</name>
</gene>
<dbReference type="Proteomes" id="UP000693981">
    <property type="component" value="Unassembled WGS sequence"/>
</dbReference>
<protein>
    <recommendedName>
        <fullName evidence="2">Peptidase C19 ubiquitin carboxyl-terminal hydrolase domain-containing protein</fullName>
    </recommendedName>
</protein>
<dbReference type="GO" id="GO:0016579">
    <property type="term" value="P:protein deubiquitination"/>
    <property type="evidence" value="ECO:0007669"/>
    <property type="project" value="InterPro"/>
</dbReference>
<organism evidence="3 4">
    <name type="scientific">Phytophthora boehmeriae</name>
    <dbReference type="NCBI Taxonomy" id="109152"/>
    <lineage>
        <taxon>Eukaryota</taxon>
        <taxon>Sar</taxon>
        <taxon>Stramenopiles</taxon>
        <taxon>Oomycota</taxon>
        <taxon>Peronosporomycetes</taxon>
        <taxon>Peronosporales</taxon>
        <taxon>Peronosporaceae</taxon>
        <taxon>Phytophthora</taxon>
    </lineage>
</organism>